<dbReference type="Proteomes" id="UP001231649">
    <property type="component" value="Chromosome 17"/>
</dbReference>
<sequence>MHKCGACGKFQSPIDGAKCDICLKPYHRRCVGLNLTGIITTPWHCPECRKNQVRDNRNETPVRGQAVAPLEDSLVNLMDTSASPINTTATDATQDMTHHPSDITAELKKFKEEFISTIRQEFQLMRDDLAELRSTIKKTNDRMSALEERVAVMENRKLEQESTGVNDIIAQLRSDINDRDQELLATDIQISNLPEAPGENPVHTALIVASKLGVKAKARDIVSAERVGGRRINATQPAPVETRPRFLVVRFARRDLRDEMVEAARVRRGMTSADLDLPGPATRIYINERLTKTNRELFRRAREAGGRFGWQYIWSRRGRILARYKAGDSVHQIRCEADIDRVFNAVPIRAIV</sequence>
<keyword evidence="2" id="KW-1185">Reference proteome</keyword>
<reference evidence="1" key="1">
    <citation type="submission" date="2023-03" db="EMBL/GenBank/DDBJ databases">
        <title>Chromosome-level genomes of two armyworms, Mythimna separata and Mythimna loreyi, provide insights into the biosynthesis and reception of sex pheromones.</title>
        <authorList>
            <person name="Zhao H."/>
        </authorList>
    </citation>
    <scope>NUCLEOTIDE SEQUENCE</scope>
    <source>
        <strain evidence="1">BeijingLab</strain>
    </source>
</reference>
<protein>
    <submittedName>
        <fullName evidence="1">Uncharacterized protein</fullName>
    </submittedName>
</protein>
<comment type="caution">
    <text evidence="1">The sequence shown here is derived from an EMBL/GenBank/DDBJ whole genome shotgun (WGS) entry which is preliminary data.</text>
</comment>
<evidence type="ECO:0000313" key="1">
    <source>
        <dbReference type="EMBL" id="KAJ8715222.1"/>
    </source>
</evidence>
<organism evidence="1 2">
    <name type="scientific">Mythimna loreyi</name>
    <dbReference type="NCBI Taxonomy" id="667449"/>
    <lineage>
        <taxon>Eukaryota</taxon>
        <taxon>Metazoa</taxon>
        <taxon>Ecdysozoa</taxon>
        <taxon>Arthropoda</taxon>
        <taxon>Hexapoda</taxon>
        <taxon>Insecta</taxon>
        <taxon>Pterygota</taxon>
        <taxon>Neoptera</taxon>
        <taxon>Endopterygota</taxon>
        <taxon>Lepidoptera</taxon>
        <taxon>Glossata</taxon>
        <taxon>Ditrysia</taxon>
        <taxon>Noctuoidea</taxon>
        <taxon>Noctuidae</taxon>
        <taxon>Noctuinae</taxon>
        <taxon>Hadenini</taxon>
        <taxon>Mythimna</taxon>
    </lineage>
</organism>
<accession>A0ACC2QFD7</accession>
<name>A0ACC2QFD7_9NEOP</name>
<dbReference type="EMBL" id="CM056793">
    <property type="protein sequence ID" value="KAJ8715222.1"/>
    <property type="molecule type" value="Genomic_DNA"/>
</dbReference>
<evidence type="ECO:0000313" key="2">
    <source>
        <dbReference type="Proteomes" id="UP001231649"/>
    </source>
</evidence>
<gene>
    <name evidence="1" type="ORF">PYW08_005203</name>
</gene>
<proteinExistence type="predicted"/>